<dbReference type="InterPro" id="IPR004835">
    <property type="entry name" value="Chitin_synth"/>
</dbReference>
<evidence type="ECO:0000256" key="8">
    <source>
        <dbReference type="ARBA" id="ARBA00023316"/>
    </source>
</evidence>
<dbReference type="PANTHER" id="PTHR22914:SF9">
    <property type="entry name" value="CHITIN SYNTHASE 1"/>
    <property type="match status" value="1"/>
</dbReference>
<keyword evidence="4 10" id="KW-0328">Glycosyltransferase</keyword>
<gene>
    <name evidence="12" type="ORF">EDB92DRAFT_1806770</name>
</gene>
<dbReference type="GO" id="GO:0004100">
    <property type="term" value="F:chitin synthase activity"/>
    <property type="evidence" value="ECO:0007669"/>
    <property type="project" value="UniProtKB-UniRule"/>
</dbReference>
<comment type="subcellular location">
    <subcellularLocation>
        <location evidence="1 10">Cell membrane</location>
        <topology evidence="1 10">Multi-pass membrane protein</topology>
    </subcellularLocation>
</comment>
<evidence type="ECO:0000313" key="12">
    <source>
        <dbReference type="EMBL" id="KAH8979070.1"/>
    </source>
</evidence>
<feature type="compositionally biased region" description="Low complexity" evidence="11">
    <location>
        <begin position="14"/>
        <end position="23"/>
    </location>
</feature>
<dbReference type="GO" id="GO:0030428">
    <property type="term" value="C:cell septum"/>
    <property type="evidence" value="ECO:0007669"/>
    <property type="project" value="TreeGrafter"/>
</dbReference>
<dbReference type="GO" id="GO:0005886">
    <property type="term" value="C:plasma membrane"/>
    <property type="evidence" value="ECO:0007669"/>
    <property type="project" value="UniProtKB-SubCell"/>
</dbReference>
<evidence type="ECO:0000256" key="10">
    <source>
        <dbReference type="RuleBase" id="RU366040"/>
    </source>
</evidence>
<evidence type="ECO:0000313" key="13">
    <source>
        <dbReference type="Proteomes" id="UP001201163"/>
    </source>
</evidence>
<name>A0AAD4Q592_9AGAM</name>
<feature type="compositionally biased region" description="Pro residues" evidence="11">
    <location>
        <begin position="24"/>
        <end position="33"/>
    </location>
</feature>
<dbReference type="GO" id="GO:0006031">
    <property type="term" value="P:chitin biosynthetic process"/>
    <property type="evidence" value="ECO:0007669"/>
    <property type="project" value="UniProtKB-UniRule"/>
</dbReference>
<keyword evidence="6" id="KW-0812">Transmembrane</keyword>
<keyword evidence="13" id="KW-1185">Reference proteome</keyword>
<keyword evidence="7" id="KW-0472">Membrane</keyword>
<evidence type="ECO:0000256" key="1">
    <source>
        <dbReference type="ARBA" id="ARBA00004651"/>
    </source>
</evidence>
<comment type="similarity">
    <text evidence="10">Belongs to the chitin synthase family.</text>
</comment>
<dbReference type="AlphaFoldDB" id="A0AAD4Q592"/>
<keyword evidence="5 10" id="KW-0808">Transferase</keyword>
<dbReference type="PANTHER" id="PTHR22914">
    <property type="entry name" value="CHITIN SYNTHASE"/>
    <property type="match status" value="1"/>
</dbReference>
<protein>
    <recommendedName>
        <fullName evidence="2 10">Chitin synthase</fullName>
        <ecNumber evidence="2 10">2.4.1.16</ecNumber>
    </recommendedName>
</protein>
<accession>A0AAD4Q592</accession>
<evidence type="ECO:0000256" key="11">
    <source>
        <dbReference type="SAM" id="MobiDB-lite"/>
    </source>
</evidence>
<comment type="catalytic activity">
    <reaction evidence="9 10">
        <text>[(1-&gt;4)-N-acetyl-beta-D-glucosaminyl](n) + UDP-N-acetyl-alpha-D-glucosamine = [(1-&gt;4)-N-acetyl-beta-D-glucosaminyl](n+1) + UDP + H(+)</text>
        <dbReference type="Rhea" id="RHEA:16637"/>
        <dbReference type="Rhea" id="RHEA-COMP:9593"/>
        <dbReference type="Rhea" id="RHEA-COMP:9595"/>
        <dbReference type="ChEBI" id="CHEBI:15378"/>
        <dbReference type="ChEBI" id="CHEBI:17029"/>
        <dbReference type="ChEBI" id="CHEBI:57705"/>
        <dbReference type="ChEBI" id="CHEBI:58223"/>
        <dbReference type="EC" id="2.4.1.16"/>
    </reaction>
</comment>
<evidence type="ECO:0000256" key="4">
    <source>
        <dbReference type="ARBA" id="ARBA00022676"/>
    </source>
</evidence>
<evidence type="ECO:0000256" key="2">
    <source>
        <dbReference type="ARBA" id="ARBA00012543"/>
    </source>
</evidence>
<dbReference type="EC" id="2.4.1.16" evidence="2 10"/>
<keyword evidence="8 10" id="KW-0961">Cell wall biogenesis/degradation</keyword>
<evidence type="ECO:0000256" key="3">
    <source>
        <dbReference type="ARBA" id="ARBA00022475"/>
    </source>
</evidence>
<dbReference type="GO" id="GO:0071555">
    <property type="term" value="P:cell wall organization"/>
    <property type="evidence" value="ECO:0007669"/>
    <property type="project" value="UniProtKB-KW"/>
</dbReference>
<dbReference type="EMBL" id="JAKELL010000186">
    <property type="protein sequence ID" value="KAH8979070.1"/>
    <property type="molecule type" value="Genomic_DNA"/>
</dbReference>
<evidence type="ECO:0000256" key="7">
    <source>
        <dbReference type="ARBA" id="ARBA00023136"/>
    </source>
</evidence>
<dbReference type="Pfam" id="PF01644">
    <property type="entry name" value="Chitin_synth_1"/>
    <property type="match status" value="1"/>
</dbReference>
<evidence type="ECO:0000256" key="5">
    <source>
        <dbReference type="ARBA" id="ARBA00022679"/>
    </source>
</evidence>
<evidence type="ECO:0000256" key="9">
    <source>
        <dbReference type="ARBA" id="ARBA00048014"/>
    </source>
</evidence>
<feature type="region of interest" description="Disordered" evidence="11">
    <location>
        <begin position="1"/>
        <end position="33"/>
    </location>
</feature>
<comment type="function">
    <text evidence="10">Polymerizes chitin, a structural polymer of the cell wall and septum, by transferring the sugar moiety of UDP-GlcNAc to the non-reducing end of the growing chitin polymer.</text>
</comment>
<dbReference type="Proteomes" id="UP001201163">
    <property type="component" value="Unassembled WGS sequence"/>
</dbReference>
<proteinExistence type="inferred from homology"/>
<comment type="caution">
    <text evidence="12">The sequence shown here is derived from an EMBL/GenBank/DDBJ whole genome shotgun (WGS) entry which is preliminary data.</text>
</comment>
<evidence type="ECO:0000256" key="6">
    <source>
        <dbReference type="ARBA" id="ARBA00022692"/>
    </source>
</evidence>
<keyword evidence="3 10" id="KW-1003">Cell membrane</keyword>
<reference evidence="12" key="1">
    <citation type="submission" date="2022-01" db="EMBL/GenBank/DDBJ databases">
        <title>Comparative genomics reveals a dynamic genome evolution in the ectomycorrhizal milk-cap (Lactarius) mushrooms.</title>
        <authorList>
            <consortium name="DOE Joint Genome Institute"/>
            <person name="Lebreton A."/>
            <person name="Tang N."/>
            <person name="Kuo A."/>
            <person name="LaButti K."/>
            <person name="Drula E."/>
            <person name="Barry K."/>
            <person name="Clum A."/>
            <person name="Lipzen A."/>
            <person name="Mousain D."/>
            <person name="Ng V."/>
            <person name="Wang R."/>
            <person name="Wang X."/>
            <person name="Dai Y."/>
            <person name="Henrissat B."/>
            <person name="Grigoriev I.V."/>
            <person name="Guerin-Laguette A."/>
            <person name="Yu F."/>
            <person name="Martin F.M."/>
        </authorList>
    </citation>
    <scope>NUCLEOTIDE SEQUENCE</scope>
    <source>
        <strain evidence="12">QP</strain>
    </source>
</reference>
<sequence length="353" mass="39989">MPYQEQSPRPLRDPTPSFPFHTLSPPPPGPPPLQRQVVDIVKDGRQKINSRMPSAIMAHPETIATNMVNGKPVSVHVYEYTTESTRSRLRTQRGIVLVQIIFCLKEKNEKKINSHHWFFNAFGHILQPNTCVLLDIGIRPGSSLIYHLWKGFEINSKVGDACGEIVAFEGKYGQTLLNPLLAAQNFEYKMSNILDKPSGSVFGYITMLPGALSVYRYIALQNDSRGEVPSRKYILGEMLACHSTEFHLFAPNNIHSTERAQILCWELVSRRSESWVLHYVKSAYAVTDTPDQVPELVSQRRGCPNGSFFVAIHGADKFHYIYRSSHSFDKPLHGACDTEWLKAHPVVKWTLTM</sequence>
<organism evidence="12 13">
    <name type="scientific">Lactarius akahatsu</name>
    <dbReference type="NCBI Taxonomy" id="416441"/>
    <lineage>
        <taxon>Eukaryota</taxon>
        <taxon>Fungi</taxon>
        <taxon>Dikarya</taxon>
        <taxon>Basidiomycota</taxon>
        <taxon>Agaricomycotina</taxon>
        <taxon>Agaricomycetes</taxon>
        <taxon>Russulales</taxon>
        <taxon>Russulaceae</taxon>
        <taxon>Lactarius</taxon>
    </lineage>
</organism>